<gene>
    <name evidence="9" type="primary">LOC111318502</name>
</gene>
<dbReference type="AlphaFoldDB" id="A0A6P6BJ06"/>
<dbReference type="PROSITE" id="PS50016">
    <property type="entry name" value="ZF_PHD_2"/>
    <property type="match status" value="1"/>
</dbReference>
<dbReference type="GO" id="GO:0006357">
    <property type="term" value="P:regulation of transcription by RNA polymerase II"/>
    <property type="evidence" value="ECO:0007669"/>
    <property type="project" value="TreeGrafter"/>
</dbReference>
<dbReference type="PROSITE" id="PS01359">
    <property type="entry name" value="ZF_PHD_1"/>
    <property type="match status" value="1"/>
</dbReference>
<sequence length="307" mass="34600">MGEGKVSREGILCSCCSCQITVGEFEIHSGFKTRKPYKHIVLAVSRLSLFGCQIEALDCREEEEKRTYNNIQPEATTDDKNDDACMICADGGDLICCERCHSTFHPNCIFMENIPQGDWLCPYCVCKYCASGMNLLKKCAQYHSKCGGENLDLMNSPTSLFCGSSCRKIYEGLQGMLGVKNNLQDGLSWTLLQRTEQPFGSYEYNNVQINSKIALACLIMNECFLSTIDLHTRANITQCIVYNRGTNIISLIFRSDLTRINYSGFYTAVLEKSDEIICVASIRCFSRFSFKEIYIDMSNSSSMCMCF</sequence>
<keyword evidence="2" id="KW-0479">Metal-binding</keyword>
<dbReference type="SMART" id="SM00249">
    <property type="entry name" value="PHD"/>
    <property type="match status" value="1"/>
</dbReference>
<dbReference type="GeneID" id="111318502"/>
<dbReference type="RefSeq" id="XP_022777102.1">
    <property type="nucleotide sequence ID" value="XM_022921367.1"/>
</dbReference>
<comment type="subcellular location">
    <subcellularLocation>
        <location evidence="1">Nucleus</location>
    </subcellularLocation>
</comment>
<dbReference type="InterPro" id="IPR032308">
    <property type="entry name" value="TDBD"/>
</dbReference>
<reference evidence="9" key="1">
    <citation type="submission" date="2025-08" db="UniProtKB">
        <authorList>
            <consortium name="RefSeq"/>
        </authorList>
    </citation>
    <scope>IDENTIFICATION</scope>
    <source>
        <tissue evidence="9">Fruit stalk</tissue>
    </source>
</reference>
<organism evidence="8 9">
    <name type="scientific">Durio zibethinus</name>
    <name type="common">Durian</name>
    <dbReference type="NCBI Taxonomy" id="66656"/>
    <lineage>
        <taxon>Eukaryota</taxon>
        <taxon>Viridiplantae</taxon>
        <taxon>Streptophyta</taxon>
        <taxon>Embryophyta</taxon>
        <taxon>Tracheophyta</taxon>
        <taxon>Spermatophyta</taxon>
        <taxon>Magnoliopsida</taxon>
        <taxon>eudicotyledons</taxon>
        <taxon>Gunneridae</taxon>
        <taxon>Pentapetalae</taxon>
        <taxon>rosids</taxon>
        <taxon>malvids</taxon>
        <taxon>Malvales</taxon>
        <taxon>Malvaceae</taxon>
        <taxon>Helicteroideae</taxon>
        <taxon>Durio</taxon>
    </lineage>
</organism>
<dbReference type="PANTHER" id="PTHR46309">
    <property type="entry name" value="PHD FINGER PROTEIN 12"/>
    <property type="match status" value="1"/>
</dbReference>
<dbReference type="InterPro" id="IPR013083">
    <property type="entry name" value="Znf_RING/FYVE/PHD"/>
</dbReference>
<dbReference type="OrthoDB" id="429143at2759"/>
<dbReference type="KEGG" id="dzi:111318502"/>
<dbReference type="InterPro" id="IPR042163">
    <property type="entry name" value="PHF12"/>
</dbReference>
<keyword evidence="8" id="KW-1185">Reference proteome</keyword>
<dbReference type="Gene3D" id="3.30.40.10">
    <property type="entry name" value="Zinc/RING finger domain, C3HC4 (zinc finger)"/>
    <property type="match status" value="1"/>
</dbReference>
<keyword evidence="3 6" id="KW-0863">Zinc-finger</keyword>
<dbReference type="InterPro" id="IPR011011">
    <property type="entry name" value="Znf_FYVE_PHD"/>
</dbReference>
<keyword evidence="4" id="KW-0862">Zinc</keyword>
<dbReference type="Pfam" id="PF16135">
    <property type="entry name" value="TDBD"/>
    <property type="match status" value="1"/>
</dbReference>
<evidence type="ECO:0000256" key="5">
    <source>
        <dbReference type="ARBA" id="ARBA00023242"/>
    </source>
</evidence>
<dbReference type="InterPro" id="IPR056511">
    <property type="entry name" value="IDM1_C"/>
</dbReference>
<dbReference type="SUPFAM" id="SSF57903">
    <property type="entry name" value="FYVE/PHD zinc finger"/>
    <property type="match status" value="1"/>
</dbReference>
<evidence type="ECO:0000256" key="1">
    <source>
        <dbReference type="ARBA" id="ARBA00004123"/>
    </source>
</evidence>
<dbReference type="InterPro" id="IPR001965">
    <property type="entry name" value="Znf_PHD"/>
</dbReference>
<evidence type="ECO:0000313" key="8">
    <source>
        <dbReference type="Proteomes" id="UP000515121"/>
    </source>
</evidence>
<evidence type="ECO:0000256" key="6">
    <source>
        <dbReference type="PROSITE-ProRule" id="PRU00146"/>
    </source>
</evidence>
<dbReference type="InterPro" id="IPR019786">
    <property type="entry name" value="Zinc_finger_PHD-type_CS"/>
</dbReference>
<evidence type="ECO:0000256" key="2">
    <source>
        <dbReference type="ARBA" id="ARBA00022723"/>
    </source>
</evidence>
<dbReference type="GO" id="GO:0003714">
    <property type="term" value="F:transcription corepressor activity"/>
    <property type="evidence" value="ECO:0007669"/>
    <property type="project" value="InterPro"/>
</dbReference>
<dbReference type="Proteomes" id="UP000515121">
    <property type="component" value="Unplaced"/>
</dbReference>
<evidence type="ECO:0000313" key="9">
    <source>
        <dbReference type="RefSeq" id="XP_022777102.1"/>
    </source>
</evidence>
<accession>A0A6P6BJ06</accession>
<dbReference type="Pfam" id="PF00628">
    <property type="entry name" value="PHD"/>
    <property type="match status" value="1"/>
</dbReference>
<dbReference type="PANTHER" id="PTHR46309:SF5">
    <property type="entry name" value="GNAT FAMILY ACETYLTRANSFERASE"/>
    <property type="match status" value="1"/>
</dbReference>
<evidence type="ECO:0000256" key="4">
    <source>
        <dbReference type="ARBA" id="ARBA00022833"/>
    </source>
</evidence>
<dbReference type="InterPro" id="IPR019787">
    <property type="entry name" value="Znf_PHD-finger"/>
</dbReference>
<dbReference type="GO" id="GO:0005634">
    <property type="term" value="C:nucleus"/>
    <property type="evidence" value="ECO:0007669"/>
    <property type="project" value="UniProtKB-SubCell"/>
</dbReference>
<proteinExistence type="predicted"/>
<feature type="domain" description="PHD-type" evidence="7">
    <location>
        <begin position="82"/>
        <end position="127"/>
    </location>
</feature>
<evidence type="ECO:0000256" key="3">
    <source>
        <dbReference type="ARBA" id="ARBA00022771"/>
    </source>
</evidence>
<protein>
    <submittedName>
        <fullName evidence="9">Increased DNA methylation 1-like</fullName>
    </submittedName>
</protein>
<evidence type="ECO:0000259" key="7">
    <source>
        <dbReference type="PROSITE" id="PS50016"/>
    </source>
</evidence>
<dbReference type="GO" id="GO:0008270">
    <property type="term" value="F:zinc ion binding"/>
    <property type="evidence" value="ECO:0007669"/>
    <property type="project" value="UniProtKB-KW"/>
</dbReference>
<name>A0A6P6BJ06_DURZI</name>
<dbReference type="Pfam" id="PF23209">
    <property type="entry name" value="IDM1_C"/>
    <property type="match status" value="1"/>
</dbReference>
<keyword evidence="5" id="KW-0539">Nucleus</keyword>